<protein>
    <submittedName>
        <fullName evidence="1">Uncharacterized protein</fullName>
    </submittedName>
</protein>
<name>A0A7C9CVT3_OPUST</name>
<dbReference type="AlphaFoldDB" id="A0A7C9CVT3"/>
<proteinExistence type="predicted"/>
<dbReference type="EMBL" id="GISG01044403">
    <property type="protein sequence ID" value="MBA4623728.1"/>
    <property type="molecule type" value="Transcribed_RNA"/>
</dbReference>
<accession>A0A7C9CVT3</accession>
<reference evidence="1" key="1">
    <citation type="journal article" date="2013" name="J. Plant Res.">
        <title>Effect of fungi and light on seed germination of three Opuntia species from semiarid lands of central Mexico.</title>
        <authorList>
            <person name="Delgado-Sanchez P."/>
            <person name="Jimenez-Bremont J.F."/>
            <person name="Guerrero-Gonzalez Mde L."/>
            <person name="Flores J."/>
        </authorList>
    </citation>
    <scope>NUCLEOTIDE SEQUENCE</scope>
    <source>
        <tissue evidence="1">Cladode</tissue>
    </source>
</reference>
<organism evidence="1">
    <name type="scientific">Opuntia streptacantha</name>
    <name type="common">Prickly pear cactus</name>
    <name type="synonym">Opuntia cardona</name>
    <dbReference type="NCBI Taxonomy" id="393608"/>
    <lineage>
        <taxon>Eukaryota</taxon>
        <taxon>Viridiplantae</taxon>
        <taxon>Streptophyta</taxon>
        <taxon>Embryophyta</taxon>
        <taxon>Tracheophyta</taxon>
        <taxon>Spermatophyta</taxon>
        <taxon>Magnoliopsida</taxon>
        <taxon>eudicotyledons</taxon>
        <taxon>Gunneridae</taxon>
        <taxon>Pentapetalae</taxon>
        <taxon>Caryophyllales</taxon>
        <taxon>Cactineae</taxon>
        <taxon>Cactaceae</taxon>
        <taxon>Opuntioideae</taxon>
        <taxon>Opuntia</taxon>
    </lineage>
</organism>
<reference evidence="1" key="2">
    <citation type="submission" date="2020-07" db="EMBL/GenBank/DDBJ databases">
        <authorList>
            <person name="Vera ALvarez R."/>
            <person name="Arias-Moreno D.M."/>
            <person name="Jimenez-Jacinto V."/>
            <person name="Jimenez-Bremont J.F."/>
            <person name="Swaminathan K."/>
            <person name="Moose S.P."/>
            <person name="Guerrero-Gonzalez M.L."/>
            <person name="Marino-Ramirez L."/>
            <person name="Landsman D."/>
            <person name="Rodriguez-Kessler M."/>
            <person name="Delgado-Sanchez P."/>
        </authorList>
    </citation>
    <scope>NUCLEOTIDE SEQUENCE</scope>
    <source>
        <tissue evidence="1">Cladode</tissue>
    </source>
</reference>
<sequence length="107" mass="12404">MCRFAIEGTPCFSPLQHHQAGRQSSIQTISQDSYMVLYLCSRKGQKHISGPENKTEVRLKKACFFQGHSLHYIRMTELKNPCRTQISDRFLRGVHQEQELPNQLIQS</sequence>
<evidence type="ECO:0000313" key="1">
    <source>
        <dbReference type="EMBL" id="MBA4623728.1"/>
    </source>
</evidence>